<sequence length="366" mass="40373">MESWTLNLAFVVILCLPCPCFSATFPAAMLQKAADVLANARFTSMALTLELISETSVLPESSSLTIFSPNDAAFSHSGQPTLSLLRLHFCPSSLPSGFLRSLPFGTEIPTTLWNGSLVVSSLPSDANFTLNGVKIDRSPLYWDEVLMVYGISSFFDPSFQVSRPLQGPTPDLRCASRIKDGKRAGSNLPGHNPFDGALKVMRKGGYSVMASFLAMQLLGFEYKTRTLTLFAPIDKALSIPGRNVSELMSLFLHHVVPCKLTRTDLTDFIRGPAIPTYSQGFKIRVRVINNTMMINRVRLDHPELYRSDWIVVHGTQGVLGAGRSQHRDASPKSEKKKKNDGSRLYSNTWGICVATILSFLGFYLKI</sequence>
<keyword evidence="2" id="KW-1185">Reference proteome</keyword>
<accession>A0ACB9QQT3</accession>
<organism evidence="1 2">
    <name type="scientific">Melastoma candidum</name>
    <dbReference type="NCBI Taxonomy" id="119954"/>
    <lineage>
        <taxon>Eukaryota</taxon>
        <taxon>Viridiplantae</taxon>
        <taxon>Streptophyta</taxon>
        <taxon>Embryophyta</taxon>
        <taxon>Tracheophyta</taxon>
        <taxon>Spermatophyta</taxon>
        <taxon>Magnoliopsida</taxon>
        <taxon>eudicotyledons</taxon>
        <taxon>Gunneridae</taxon>
        <taxon>Pentapetalae</taxon>
        <taxon>rosids</taxon>
        <taxon>malvids</taxon>
        <taxon>Myrtales</taxon>
        <taxon>Melastomataceae</taxon>
        <taxon>Melastomatoideae</taxon>
        <taxon>Melastomateae</taxon>
        <taxon>Melastoma</taxon>
    </lineage>
</organism>
<gene>
    <name evidence="1" type="ORF">MLD38_017521</name>
</gene>
<protein>
    <submittedName>
        <fullName evidence="1">Uncharacterized protein</fullName>
    </submittedName>
</protein>
<comment type="caution">
    <text evidence="1">The sequence shown here is derived from an EMBL/GenBank/DDBJ whole genome shotgun (WGS) entry which is preliminary data.</text>
</comment>
<dbReference type="EMBL" id="CM042884">
    <property type="protein sequence ID" value="KAI4369028.1"/>
    <property type="molecule type" value="Genomic_DNA"/>
</dbReference>
<dbReference type="Proteomes" id="UP001057402">
    <property type="component" value="Chromosome 5"/>
</dbReference>
<reference evidence="2" key="1">
    <citation type="journal article" date="2023" name="Front. Plant Sci.">
        <title>Chromosomal-level genome assembly of Melastoma candidum provides insights into trichome evolution.</title>
        <authorList>
            <person name="Zhong Y."/>
            <person name="Wu W."/>
            <person name="Sun C."/>
            <person name="Zou P."/>
            <person name="Liu Y."/>
            <person name="Dai S."/>
            <person name="Zhou R."/>
        </authorList>
    </citation>
    <scope>NUCLEOTIDE SEQUENCE [LARGE SCALE GENOMIC DNA]</scope>
</reference>
<evidence type="ECO:0000313" key="1">
    <source>
        <dbReference type="EMBL" id="KAI4369028.1"/>
    </source>
</evidence>
<evidence type="ECO:0000313" key="2">
    <source>
        <dbReference type="Proteomes" id="UP001057402"/>
    </source>
</evidence>
<name>A0ACB9QQT3_9MYRT</name>
<proteinExistence type="predicted"/>